<dbReference type="Pfam" id="PF13180">
    <property type="entry name" value="PDZ_2"/>
    <property type="match status" value="1"/>
</dbReference>
<dbReference type="PRINTS" id="PR00834">
    <property type="entry name" value="PROTEASES2C"/>
</dbReference>
<reference evidence="6 7" key="1">
    <citation type="submission" date="2019-08" db="EMBL/GenBank/DDBJ databases">
        <title>Complete genome sequence of Terriglobus albidus strain ORNL.</title>
        <authorList>
            <person name="Podar M."/>
        </authorList>
    </citation>
    <scope>NUCLEOTIDE SEQUENCE [LARGE SCALE GENOMIC DNA]</scope>
    <source>
        <strain evidence="6 7">ORNL</strain>
    </source>
</reference>
<evidence type="ECO:0000313" key="7">
    <source>
        <dbReference type="Proteomes" id="UP000321820"/>
    </source>
</evidence>
<proteinExistence type="predicted"/>
<evidence type="ECO:0000313" key="6">
    <source>
        <dbReference type="EMBL" id="QEE28395.1"/>
    </source>
</evidence>
<dbReference type="InterPro" id="IPR001478">
    <property type="entry name" value="PDZ"/>
</dbReference>
<feature type="region of interest" description="Disordered" evidence="3">
    <location>
        <begin position="59"/>
        <end position="80"/>
    </location>
</feature>
<organism evidence="6 7">
    <name type="scientific">Terriglobus albidus</name>
    <dbReference type="NCBI Taxonomy" id="1592106"/>
    <lineage>
        <taxon>Bacteria</taxon>
        <taxon>Pseudomonadati</taxon>
        <taxon>Acidobacteriota</taxon>
        <taxon>Terriglobia</taxon>
        <taxon>Terriglobales</taxon>
        <taxon>Acidobacteriaceae</taxon>
        <taxon>Terriglobus</taxon>
    </lineage>
</organism>
<feature type="compositionally biased region" description="Polar residues" evidence="3">
    <location>
        <begin position="63"/>
        <end position="77"/>
    </location>
</feature>
<dbReference type="EMBL" id="CP042806">
    <property type="protein sequence ID" value="QEE28395.1"/>
    <property type="molecule type" value="Genomic_DNA"/>
</dbReference>
<evidence type="ECO:0000259" key="5">
    <source>
        <dbReference type="PROSITE" id="PS50106"/>
    </source>
</evidence>
<name>A0A5B9EB58_9BACT</name>
<dbReference type="InterPro" id="IPR036034">
    <property type="entry name" value="PDZ_sf"/>
</dbReference>
<dbReference type="KEGG" id="talb:FTW19_10510"/>
<dbReference type="SUPFAM" id="SSF50156">
    <property type="entry name" value="PDZ domain-like"/>
    <property type="match status" value="2"/>
</dbReference>
<evidence type="ECO:0000256" key="3">
    <source>
        <dbReference type="SAM" id="MobiDB-lite"/>
    </source>
</evidence>
<dbReference type="SMART" id="SM00228">
    <property type="entry name" value="PDZ"/>
    <property type="match status" value="2"/>
</dbReference>
<dbReference type="OrthoDB" id="9758917at2"/>
<dbReference type="PANTHER" id="PTHR43343:SF3">
    <property type="entry name" value="PROTEASE DO-LIKE 8, CHLOROPLASTIC"/>
    <property type="match status" value="1"/>
</dbReference>
<feature type="signal peptide" evidence="4">
    <location>
        <begin position="1"/>
        <end position="20"/>
    </location>
</feature>
<accession>A0A5B9EB58</accession>
<feature type="domain" description="PDZ" evidence="5">
    <location>
        <begin position="271"/>
        <end position="337"/>
    </location>
</feature>
<dbReference type="PROSITE" id="PS50106">
    <property type="entry name" value="PDZ"/>
    <property type="match status" value="1"/>
</dbReference>
<dbReference type="InterPro" id="IPR001940">
    <property type="entry name" value="Peptidase_S1C"/>
</dbReference>
<evidence type="ECO:0000256" key="2">
    <source>
        <dbReference type="ARBA" id="ARBA00022801"/>
    </source>
</evidence>
<gene>
    <name evidence="6" type="ORF">FTW19_10510</name>
</gene>
<keyword evidence="4" id="KW-0732">Signal</keyword>
<keyword evidence="2" id="KW-0378">Hydrolase</keyword>
<evidence type="ECO:0000256" key="1">
    <source>
        <dbReference type="ARBA" id="ARBA00022670"/>
    </source>
</evidence>
<keyword evidence="7" id="KW-1185">Reference proteome</keyword>
<dbReference type="Gene3D" id="2.30.42.10">
    <property type="match status" value="2"/>
</dbReference>
<protein>
    <submittedName>
        <fullName evidence="6">PDZ domain-containing protein</fullName>
    </submittedName>
</protein>
<feature type="chain" id="PRO_5022883356" evidence="4">
    <location>
        <begin position="21"/>
        <end position="474"/>
    </location>
</feature>
<dbReference type="Pfam" id="PF13365">
    <property type="entry name" value="Trypsin_2"/>
    <property type="match status" value="1"/>
</dbReference>
<keyword evidence="1" id="KW-0645">Protease</keyword>
<dbReference type="InterPro" id="IPR009003">
    <property type="entry name" value="Peptidase_S1_PA"/>
</dbReference>
<dbReference type="Gene3D" id="2.40.10.120">
    <property type="match status" value="1"/>
</dbReference>
<dbReference type="InterPro" id="IPR051201">
    <property type="entry name" value="Chloro_Bact_Ser_Proteases"/>
</dbReference>
<dbReference type="Proteomes" id="UP000321820">
    <property type="component" value="Chromosome"/>
</dbReference>
<dbReference type="GO" id="GO:0004252">
    <property type="term" value="F:serine-type endopeptidase activity"/>
    <property type="evidence" value="ECO:0007669"/>
    <property type="project" value="InterPro"/>
</dbReference>
<sequence>MRSRASLAIFLLLPFSTAHAQALASKSPLVQFSDDLEALSSRVMPTVVRITAQVYVGDHEDSTPINPTANSSNSNLPDTGLVTAGTAQGSGVLVSDDGYILTNAHVIAGSASLRAEVRMVSGKLRVLPATRVGLDEDTDLAVLKINAPEGEELAFLDITHLPPAHQGQVAIAFGSPFGFERSVTMGIVSAVRRQSSPDDPRLWIQTDAAVNPGNSGGPLVDVRGRLLGINTLIYSESGGNEGIALAIPADTARTVFNAIRKSGHVTRSTLSITTHTLSRDLTRGLGLTGTQGVLVEDVWPAGSGERAGILPGDIVQEVNGKKITSIVNYTQAISALEPKKQVPITIARGDKILNLTVEPDRAGSRARSLTSDISFGRNLIPRLEIFGVTVDPDTPNEWNPIRSPQGVMVVARSSALRVAESSLRPHDVIHAVNGKPVTSVETLRRELAQIPNRESLVLQIERDGNLSYVVVPPG</sequence>
<dbReference type="GO" id="GO:0006508">
    <property type="term" value="P:proteolysis"/>
    <property type="evidence" value="ECO:0007669"/>
    <property type="project" value="UniProtKB-KW"/>
</dbReference>
<dbReference type="SUPFAM" id="SSF50494">
    <property type="entry name" value="Trypsin-like serine proteases"/>
    <property type="match status" value="1"/>
</dbReference>
<dbReference type="RefSeq" id="WP_147647585.1">
    <property type="nucleotide sequence ID" value="NZ_CP042806.1"/>
</dbReference>
<evidence type="ECO:0000256" key="4">
    <source>
        <dbReference type="SAM" id="SignalP"/>
    </source>
</evidence>
<dbReference type="AlphaFoldDB" id="A0A5B9EB58"/>
<dbReference type="PANTHER" id="PTHR43343">
    <property type="entry name" value="PEPTIDASE S12"/>
    <property type="match status" value="1"/>
</dbReference>